<evidence type="ECO:0000313" key="3">
    <source>
        <dbReference type="EMBL" id="CRF43625.1"/>
    </source>
</evidence>
<dbReference type="Proteomes" id="UP000041394">
    <property type="component" value="Unassembled WGS sequence"/>
</dbReference>
<dbReference type="OrthoDB" id="5329076at2"/>
<dbReference type="Proteomes" id="UP000045175">
    <property type="component" value="Unassembled WGS sequence"/>
</dbReference>
<dbReference type="EMBL" id="CDML01000038">
    <property type="protein sequence ID" value="CRF41374.1"/>
    <property type="molecule type" value="Genomic_DNA"/>
</dbReference>
<evidence type="ECO:0000313" key="5">
    <source>
        <dbReference type="Proteomes" id="UP000041394"/>
    </source>
</evidence>
<organism evidence="2 6">
    <name type="scientific">Helicobacter ailurogastricus</name>
    <dbReference type="NCBI Taxonomy" id="1578720"/>
    <lineage>
        <taxon>Bacteria</taxon>
        <taxon>Pseudomonadati</taxon>
        <taxon>Campylobacterota</taxon>
        <taxon>Epsilonproteobacteria</taxon>
        <taxon>Campylobacterales</taxon>
        <taxon>Helicobacteraceae</taxon>
        <taxon>Helicobacter</taxon>
    </lineage>
</organism>
<dbReference type="Proteomes" id="UP000038622">
    <property type="component" value="Unassembled WGS sequence"/>
</dbReference>
<evidence type="ECO:0000313" key="2">
    <source>
        <dbReference type="EMBL" id="CRF42009.1"/>
    </source>
</evidence>
<dbReference type="EMBL" id="CDMH01000006">
    <property type="protein sequence ID" value="CRF42009.1"/>
    <property type="molecule type" value="Genomic_DNA"/>
</dbReference>
<proteinExistence type="predicted"/>
<dbReference type="EMBL" id="CDMN01000005">
    <property type="protein sequence ID" value="CRF43625.1"/>
    <property type="molecule type" value="Genomic_DNA"/>
</dbReference>
<evidence type="ECO:0000313" key="1">
    <source>
        <dbReference type="EMBL" id="CRF41374.1"/>
    </source>
</evidence>
<accession>A0A0K2XBC1</accession>
<evidence type="ECO:0000313" key="4">
    <source>
        <dbReference type="Proteomes" id="UP000038622"/>
    </source>
</evidence>
<dbReference type="RefSeq" id="WP_082346334.1">
    <property type="nucleotide sequence ID" value="NZ_CDMH01000006.1"/>
</dbReference>
<dbReference type="InterPro" id="IPR021011">
    <property type="entry name" value="HobA"/>
</dbReference>
<dbReference type="Gene3D" id="3.40.50.11670">
    <property type="entry name" value="DNA replication regulator HobA"/>
    <property type="match status" value="1"/>
</dbReference>
<name>A0A0K2XBC1_9HELI</name>
<gene>
    <name evidence="1" type="ORF">HAL011_11680</name>
    <name evidence="2" type="ORF">HAL013_01580</name>
    <name evidence="3" type="ORF">HAL09_01710</name>
</gene>
<keyword evidence="4" id="KW-1185">Reference proteome</keyword>
<reference evidence="2" key="1">
    <citation type="submission" date="2014-12" db="EMBL/GenBank/DDBJ databases">
        <title>Whole genome sequences of four Staphylococcus schleiferi canine isolates.</title>
        <authorList>
            <person name="Misic A.M."/>
            <person name="Cain C."/>
            <person name="Morris D.O."/>
            <person name="Rankin S."/>
            <person name="Beiting D."/>
        </authorList>
    </citation>
    <scope>NUCLEOTIDE SEQUENCE</scope>
    <source>
        <strain evidence="1">ASB11</strain>
        <strain evidence="2">ASB13</strain>
        <strain evidence="3">ASB9</strain>
    </source>
</reference>
<evidence type="ECO:0008006" key="7">
    <source>
        <dbReference type="Google" id="ProtNLM"/>
    </source>
</evidence>
<dbReference type="STRING" id="1578720.HAL011_11680"/>
<sequence>MRLKEWFATLQKEGFLCLELPKDCAPLLRATRHILKGGCLLVATDAPRAWLRTYALAHLNAHPMHPLVPIFDPLKSFQVYLQQGQDIFLVRNTLDLVYQNYIFWYVGAGNTPIAQLASSVDQSLLWLLDSPKEGAINFESLDPLLDHKLLQLYRVFAHMVLESLLGQVRLDD</sequence>
<reference evidence="4" key="3">
    <citation type="submission" date="2014-12" db="EMBL/GenBank/DDBJ databases">
        <authorList>
            <person name="Smet A."/>
        </authorList>
    </citation>
    <scope>NUCLEOTIDE SEQUENCE [LARGE SCALE GENOMIC DNA]</scope>
</reference>
<evidence type="ECO:0000313" key="6">
    <source>
        <dbReference type="Proteomes" id="UP000045175"/>
    </source>
</evidence>
<dbReference type="AlphaFoldDB" id="A0A0K2XBC1"/>
<reference evidence="5 6" key="2">
    <citation type="submission" date="2014-12" db="EMBL/GenBank/DDBJ databases">
        <authorList>
            <person name="Jaenicke S."/>
        </authorList>
    </citation>
    <scope>NUCLEOTIDE SEQUENCE [LARGE SCALE GENOMIC DNA]</scope>
</reference>
<dbReference type="Pfam" id="PF12163">
    <property type="entry name" value="HobA"/>
    <property type="match status" value="1"/>
</dbReference>
<protein>
    <recommendedName>
        <fullName evidence="7">DNA replication regulator family</fullName>
    </recommendedName>
</protein>
<dbReference type="InterPro" id="IPR038381">
    <property type="entry name" value="HobA_sf"/>
</dbReference>